<keyword evidence="4 7" id="KW-0812">Transmembrane</keyword>
<keyword evidence="10" id="KW-1185">Reference proteome</keyword>
<evidence type="ECO:0000256" key="1">
    <source>
        <dbReference type="ARBA" id="ARBA00001947"/>
    </source>
</evidence>
<comment type="cofactor">
    <cofactor evidence="1">
        <name>Zn(2+)</name>
        <dbReference type="ChEBI" id="CHEBI:29105"/>
    </cofactor>
</comment>
<evidence type="ECO:0000259" key="8">
    <source>
        <dbReference type="Pfam" id="PF02163"/>
    </source>
</evidence>
<name>A0A7Z2JJM5_9BURK</name>
<evidence type="ECO:0000256" key="5">
    <source>
        <dbReference type="ARBA" id="ARBA00022989"/>
    </source>
</evidence>
<comment type="similarity">
    <text evidence="3">Belongs to the peptidase M50B family.</text>
</comment>
<dbReference type="Proteomes" id="UP000433577">
    <property type="component" value="Chromosome 3"/>
</dbReference>
<evidence type="ECO:0000256" key="7">
    <source>
        <dbReference type="SAM" id="Phobius"/>
    </source>
</evidence>
<dbReference type="GO" id="GO:0031293">
    <property type="term" value="P:membrane protein intracellular domain proteolysis"/>
    <property type="evidence" value="ECO:0007669"/>
    <property type="project" value="TreeGrafter"/>
</dbReference>
<evidence type="ECO:0000256" key="6">
    <source>
        <dbReference type="ARBA" id="ARBA00023136"/>
    </source>
</evidence>
<sequence>MNAPRLPPLREELDLLAGPVLRDGQPTHTLHDPVRNRFFQLDWPTFEILRFWHLGDPTLVAEAVARTTTLQVDDIDVTRVFDFLAQNQLLMIPPGHAKTYAAQLERQRGSFWKMLLSSYLFFRIPLIRPDRWLDAWAPRLGWLYGRTFWTATLCALLFGVFEVYQQWDGFTTTLVDTFTWSGMASYAVALIVVKTLHEFGHAVTAKRLGCRIPSMGVAFLVMWPVAYTDTNDVWRLTSRHDRLRVNAAGLVTEVTVGVWAIAAWALLPDGTPRAIAFVLATTTWITSVMVNSSPFMRFDGYYILSDWLELPNMHARAFALARWDLRERLFALGRPRPEIFSARLHRGMILFAWVTWLYRLSVFFGIAALVYAFFIKAVGILLFCVEIVVFIILPPLREVMAWRKDWPAIRASRRGKYSALVALVLVLLVAVPWPGRFEASGMLRPQNLFVVYAPAHAQLATLNVARGQTVKAGTVLMTMHGPDIERERAAALAQRDSLKWLATAGAFDQNALKRWQVSQQELNAVDSALDNIQADAAYYAPRAPFDGRLVDLQPDLSPGDWLTRREPIATLAADDSWQVVTYLDEREIGMIHVGARGHFYSDGLSLPVIALEVTNIEPDASHTLAEGELASFAGGSVTVRNEKGVLYPDRPIFRVTLKVADTVNFPRIHEWRGHVVIDGAASVPAWRLVKNALSVFWREAGF</sequence>
<dbReference type="GO" id="GO:0004222">
    <property type="term" value="F:metalloendopeptidase activity"/>
    <property type="evidence" value="ECO:0007669"/>
    <property type="project" value="InterPro"/>
</dbReference>
<dbReference type="PANTHER" id="PTHR13325:SF3">
    <property type="entry name" value="MEMBRANE-BOUND TRANSCRIPTION FACTOR SITE-2 PROTEASE"/>
    <property type="match status" value="1"/>
</dbReference>
<feature type="transmembrane region" description="Helical" evidence="7">
    <location>
        <begin position="247"/>
        <end position="267"/>
    </location>
</feature>
<keyword evidence="5 7" id="KW-1133">Transmembrane helix</keyword>
<organism evidence="9 10">
    <name type="scientific">Paraburkholderia acidisoli</name>
    <dbReference type="NCBI Taxonomy" id="2571748"/>
    <lineage>
        <taxon>Bacteria</taxon>
        <taxon>Pseudomonadati</taxon>
        <taxon>Pseudomonadota</taxon>
        <taxon>Betaproteobacteria</taxon>
        <taxon>Burkholderiales</taxon>
        <taxon>Burkholderiaceae</taxon>
        <taxon>Paraburkholderia</taxon>
    </lineage>
</organism>
<evidence type="ECO:0000313" key="9">
    <source>
        <dbReference type="EMBL" id="QGZ65510.1"/>
    </source>
</evidence>
<dbReference type="InterPro" id="IPR001193">
    <property type="entry name" value="MBTPS2"/>
</dbReference>
<dbReference type="PANTHER" id="PTHR13325">
    <property type="entry name" value="PROTEASE M50 MEMBRANE-BOUND TRANSCRIPTION FACTOR SITE 2 PROTEASE"/>
    <property type="match status" value="1"/>
</dbReference>
<feature type="domain" description="Peptidase M50" evidence="8">
    <location>
        <begin position="186"/>
        <end position="285"/>
    </location>
</feature>
<feature type="transmembrane region" description="Helical" evidence="7">
    <location>
        <begin position="208"/>
        <end position="227"/>
    </location>
</feature>
<dbReference type="SUPFAM" id="SSF111369">
    <property type="entry name" value="HlyD-like secretion proteins"/>
    <property type="match status" value="1"/>
</dbReference>
<dbReference type="RefSeq" id="WP_158956010.1">
    <property type="nucleotide sequence ID" value="NZ_CP046915.1"/>
</dbReference>
<evidence type="ECO:0000256" key="3">
    <source>
        <dbReference type="ARBA" id="ARBA00007931"/>
    </source>
</evidence>
<dbReference type="InterPro" id="IPR008915">
    <property type="entry name" value="Peptidase_M50"/>
</dbReference>
<proteinExistence type="inferred from homology"/>
<dbReference type="OrthoDB" id="9759690at2"/>
<feature type="transmembrane region" description="Helical" evidence="7">
    <location>
        <begin position="177"/>
        <end position="196"/>
    </location>
</feature>
<dbReference type="KEGG" id="pacs:FAZ98_27585"/>
<dbReference type="GO" id="GO:0016020">
    <property type="term" value="C:membrane"/>
    <property type="evidence" value="ECO:0007669"/>
    <property type="project" value="InterPro"/>
</dbReference>
<dbReference type="GO" id="GO:0005737">
    <property type="term" value="C:cytoplasm"/>
    <property type="evidence" value="ECO:0007669"/>
    <property type="project" value="TreeGrafter"/>
</dbReference>
<feature type="transmembrane region" description="Helical" evidence="7">
    <location>
        <begin position="417"/>
        <end position="435"/>
    </location>
</feature>
<evidence type="ECO:0000313" key="10">
    <source>
        <dbReference type="Proteomes" id="UP000433577"/>
    </source>
</evidence>
<dbReference type="GO" id="GO:0012505">
    <property type="term" value="C:endomembrane system"/>
    <property type="evidence" value="ECO:0007669"/>
    <property type="project" value="UniProtKB-SubCell"/>
</dbReference>
<feature type="transmembrane region" description="Helical" evidence="7">
    <location>
        <begin position="350"/>
        <end position="371"/>
    </location>
</feature>
<dbReference type="EMBL" id="CP046915">
    <property type="protein sequence ID" value="QGZ65510.1"/>
    <property type="molecule type" value="Genomic_DNA"/>
</dbReference>
<dbReference type="AlphaFoldDB" id="A0A7Z2JJM5"/>
<protein>
    <submittedName>
        <fullName evidence="9">HlyD family efflux transporter periplasmic adaptor subunit</fullName>
    </submittedName>
</protein>
<evidence type="ECO:0000256" key="2">
    <source>
        <dbReference type="ARBA" id="ARBA00004127"/>
    </source>
</evidence>
<comment type="subcellular location">
    <subcellularLocation>
        <location evidence="2">Endomembrane system</location>
        <topology evidence="2">Multi-pass membrane protein</topology>
    </subcellularLocation>
</comment>
<accession>A0A7Z2JJM5</accession>
<feature type="transmembrane region" description="Helical" evidence="7">
    <location>
        <begin position="148"/>
        <end position="165"/>
    </location>
</feature>
<keyword evidence="6 7" id="KW-0472">Membrane</keyword>
<gene>
    <name evidence="9" type="ORF">FAZ98_27585</name>
</gene>
<dbReference type="Pfam" id="PF02163">
    <property type="entry name" value="Peptidase_M50"/>
    <property type="match status" value="1"/>
</dbReference>
<evidence type="ECO:0000256" key="4">
    <source>
        <dbReference type="ARBA" id="ARBA00022692"/>
    </source>
</evidence>
<feature type="transmembrane region" description="Helical" evidence="7">
    <location>
        <begin position="377"/>
        <end position="396"/>
    </location>
</feature>
<reference evidence="9 10" key="1">
    <citation type="submission" date="2019-12" db="EMBL/GenBank/DDBJ databases">
        <title>Paraburkholderia acidiphila 7Q-K02 sp. nov and Paraburkholderia acidisoli DHF22 sp. nov., two strains isolated from forest soil.</title>
        <authorList>
            <person name="Gao Z."/>
            <person name="Qiu L."/>
        </authorList>
    </citation>
    <scope>NUCLEOTIDE SEQUENCE [LARGE SCALE GENOMIC DNA]</scope>
    <source>
        <strain evidence="9 10">DHF22</strain>
    </source>
</reference>